<evidence type="ECO:0000313" key="3">
    <source>
        <dbReference type="Proteomes" id="UP000233425"/>
    </source>
</evidence>
<proteinExistence type="predicted"/>
<name>A0A2N0URZ8_9FIRM</name>
<protein>
    <submittedName>
        <fullName evidence="2">Uncharacterized protein</fullName>
    </submittedName>
</protein>
<accession>A0A2N0URZ8</accession>
<dbReference type="RefSeq" id="WP_101029125.1">
    <property type="nucleotide sequence ID" value="NZ_CABMMZ010000054.1"/>
</dbReference>
<sequence>MKFKKTISVFLAVIAVASTCIVTASAKTARTNTYYVYQEMSYGELTLTSKTLVSLTYCELARAGKIVKANYVATANGKLTSLSAQAGGNYNTNSFNRCTDSSSNYAETSVSAQNGVSLKSAKSYHKVRISSYVTWDSAQCEGNTNGYDIPYIVL</sequence>
<organism evidence="2 3">
    <name type="scientific">Ruminococcus bromii</name>
    <dbReference type="NCBI Taxonomy" id="40518"/>
    <lineage>
        <taxon>Bacteria</taxon>
        <taxon>Bacillati</taxon>
        <taxon>Bacillota</taxon>
        <taxon>Clostridia</taxon>
        <taxon>Eubacteriales</taxon>
        <taxon>Oscillospiraceae</taxon>
        <taxon>Ruminococcus</taxon>
    </lineage>
</organism>
<dbReference type="EMBL" id="NNSR01000054">
    <property type="protein sequence ID" value="PKD29698.1"/>
    <property type="molecule type" value="Genomic_DNA"/>
</dbReference>
<comment type="caution">
    <text evidence="2">The sequence shown here is derived from an EMBL/GenBank/DDBJ whole genome shotgun (WGS) entry which is preliminary data.</text>
</comment>
<dbReference type="Proteomes" id="UP000233425">
    <property type="component" value="Unassembled WGS sequence"/>
</dbReference>
<evidence type="ECO:0000313" key="2">
    <source>
        <dbReference type="EMBL" id="PKD29698.1"/>
    </source>
</evidence>
<feature type="chain" id="PRO_5014858166" evidence="1">
    <location>
        <begin position="27"/>
        <end position="154"/>
    </location>
</feature>
<feature type="signal peptide" evidence="1">
    <location>
        <begin position="1"/>
        <end position="26"/>
    </location>
</feature>
<keyword evidence="3" id="KW-1185">Reference proteome</keyword>
<reference evidence="2" key="1">
    <citation type="journal article" date="2018" name="Environ. Microbiol.">
        <title>Sporulation capability and amylosome conservation among diverse human colonic and rumen isolates of the keystone starch-degrader Ruminococcus bromii.</title>
        <authorList>
            <person name="Mukhopadhya I."/>
            <person name="Morais S."/>
            <person name="Laverde-Gomez J."/>
            <person name="Sheridan P.O."/>
            <person name="Walker A.W."/>
            <person name="Kelly W."/>
            <person name="Klieve A.V."/>
            <person name="Ouwerkerk D."/>
            <person name="Duncan S.H."/>
            <person name="Louis P."/>
            <person name="Koropatkin N."/>
            <person name="Cockburn D."/>
            <person name="Kibler R."/>
            <person name="Cooper P.J."/>
            <person name="Sandoval C."/>
            <person name="Crost E."/>
            <person name="Juge N."/>
            <person name="Bayer E.A."/>
            <person name="Flint H.J."/>
        </authorList>
    </citation>
    <scope>NUCLEOTIDE SEQUENCE [LARGE SCALE GENOMIC DNA]</scope>
    <source>
        <strain evidence="2">ATCC 27255</strain>
    </source>
</reference>
<keyword evidence="1" id="KW-0732">Signal</keyword>
<gene>
    <name evidence="2" type="ORF">RBATCC27255_01118</name>
</gene>
<dbReference type="AlphaFoldDB" id="A0A2N0URZ8"/>
<evidence type="ECO:0000256" key="1">
    <source>
        <dbReference type="SAM" id="SignalP"/>
    </source>
</evidence>